<evidence type="ECO:0000256" key="1">
    <source>
        <dbReference type="SAM" id="MobiDB-lite"/>
    </source>
</evidence>
<dbReference type="InterPro" id="IPR011047">
    <property type="entry name" value="Quinoprotein_ADH-like_sf"/>
</dbReference>
<feature type="domain" description="Pyrrolo-quinoline quinone repeat" evidence="2">
    <location>
        <begin position="85"/>
        <end position="216"/>
    </location>
</feature>
<dbReference type="RefSeq" id="WP_391937592.1">
    <property type="nucleotide sequence ID" value="NZ_JBIBSM010000025.1"/>
</dbReference>
<dbReference type="Proteomes" id="UP001603013">
    <property type="component" value="Unassembled WGS sequence"/>
</dbReference>
<dbReference type="InterPro" id="IPR002372">
    <property type="entry name" value="PQQ_rpt_dom"/>
</dbReference>
<evidence type="ECO:0000259" key="2">
    <source>
        <dbReference type="Pfam" id="PF13360"/>
    </source>
</evidence>
<dbReference type="EMBL" id="JBIBSM010000025">
    <property type="protein sequence ID" value="MFF8280816.1"/>
    <property type="molecule type" value="Genomic_DNA"/>
</dbReference>
<name>A0ABW6YLR1_9ACTN</name>
<comment type="caution">
    <text evidence="3">The sequence shown here is derived from an EMBL/GenBank/DDBJ whole genome shotgun (WGS) entry which is preliminary data.</text>
</comment>
<organism evidence="3 4">
    <name type="scientific">Streptomyces lateritius</name>
    <dbReference type="NCBI Taxonomy" id="67313"/>
    <lineage>
        <taxon>Bacteria</taxon>
        <taxon>Bacillati</taxon>
        <taxon>Actinomycetota</taxon>
        <taxon>Actinomycetes</taxon>
        <taxon>Kitasatosporales</taxon>
        <taxon>Streptomycetaceae</taxon>
        <taxon>Streptomyces</taxon>
    </lineage>
</organism>
<feature type="region of interest" description="Disordered" evidence="1">
    <location>
        <begin position="24"/>
        <end position="63"/>
    </location>
</feature>
<evidence type="ECO:0000313" key="4">
    <source>
        <dbReference type="Proteomes" id="UP001603013"/>
    </source>
</evidence>
<protein>
    <submittedName>
        <fullName evidence="3">PQQ-binding-like beta-propeller repeat protein</fullName>
    </submittedName>
</protein>
<sequence>MVAAVVAALLAVGGVTWYALDGREGRTDDKATGSTKPTSSAPSTGPSGPAGAPPPDAVDAARYNAGRAPGDASVLWVRKNDIDVTTLGGDVFGPWLVGDAVVTAMYRTFTAHSVVDGTVRWRLTLDTEICRASQSASPDGRIVLAVKDVLHAETDECRRLQMVDLRTGRTGWQQKIVKEGNFDFFHEYSIAISGDTVTAGRHGYSTAYRLSDGKQLFGRWEGSDCQPYAYAGGPKLVAAVSCPTSDADKPQEEIHEVDPVTGKSRWKYRLPVGYRVGHVYSVRPLVVSATNRAAGGFGIVVLNEDGTKRTSLKGQDQYADGCSDDVAHKGNLQRCKVVADDTTLYLATAWTKDKGNDIVAFDLRTGSEVRRIPGSARHITTPLRMEGGSLVVRIAAMLGEPGSLATVAPGTTKPVEILRIPRSAARVEARFSDSPALYADGRYILVKGVVVGSTDAEEREVQTLLAFGK</sequence>
<reference evidence="3 4" key="1">
    <citation type="submission" date="2024-10" db="EMBL/GenBank/DDBJ databases">
        <title>The Natural Products Discovery Center: Release of the First 8490 Sequenced Strains for Exploring Actinobacteria Biosynthetic Diversity.</title>
        <authorList>
            <person name="Kalkreuter E."/>
            <person name="Kautsar S.A."/>
            <person name="Yang D."/>
            <person name="Bader C.D."/>
            <person name="Teijaro C.N."/>
            <person name="Fluegel L."/>
            <person name="Davis C.M."/>
            <person name="Simpson J.R."/>
            <person name="Lauterbach L."/>
            <person name="Steele A.D."/>
            <person name="Gui C."/>
            <person name="Meng S."/>
            <person name="Li G."/>
            <person name="Viehrig K."/>
            <person name="Ye F."/>
            <person name="Su P."/>
            <person name="Kiefer A.F."/>
            <person name="Nichols A."/>
            <person name="Cepeda A.J."/>
            <person name="Yan W."/>
            <person name="Fan B."/>
            <person name="Jiang Y."/>
            <person name="Adhikari A."/>
            <person name="Zheng C.-J."/>
            <person name="Schuster L."/>
            <person name="Cowan T.M."/>
            <person name="Smanski M.J."/>
            <person name="Chevrette M.G."/>
            <person name="De Carvalho L.P.S."/>
            <person name="Shen B."/>
        </authorList>
    </citation>
    <scope>NUCLEOTIDE SEQUENCE [LARGE SCALE GENOMIC DNA]</scope>
    <source>
        <strain evidence="3 4">NPDC015755</strain>
    </source>
</reference>
<dbReference type="SUPFAM" id="SSF50998">
    <property type="entry name" value="Quinoprotein alcohol dehydrogenase-like"/>
    <property type="match status" value="1"/>
</dbReference>
<dbReference type="InterPro" id="IPR015943">
    <property type="entry name" value="WD40/YVTN_repeat-like_dom_sf"/>
</dbReference>
<keyword evidence="4" id="KW-1185">Reference proteome</keyword>
<proteinExistence type="predicted"/>
<dbReference type="Pfam" id="PF13360">
    <property type="entry name" value="PQQ_2"/>
    <property type="match status" value="1"/>
</dbReference>
<evidence type="ECO:0000313" key="3">
    <source>
        <dbReference type="EMBL" id="MFF8280816.1"/>
    </source>
</evidence>
<feature type="compositionally biased region" description="Low complexity" evidence="1">
    <location>
        <begin position="32"/>
        <end position="50"/>
    </location>
</feature>
<accession>A0ABW6YLR1</accession>
<dbReference type="Gene3D" id="2.130.10.10">
    <property type="entry name" value="YVTN repeat-like/Quinoprotein amine dehydrogenase"/>
    <property type="match status" value="1"/>
</dbReference>
<gene>
    <name evidence="3" type="ORF">ACF05T_32940</name>
</gene>